<accession>A0A368XQI5</accession>
<dbReference type="InterPro" id="IPR001753">
    <property type="entry name" value="Enoyl-CoA_hydra/iso"/>
</dbReference>
<dbReference type="Pfam" id="PF00378">
    <property type="entry name" value="ECH_1"/>
    <property type="match status" value="1"/>
</dbReference>
<dbReference type="PANTHER" id="PTHR43459:SF1">
    <property type="entry name" value="EG:BACN32G11.4 PROTEIN"/>
    <property type="match status" value="1"/>
</dbReference>
<dbReference type="InterPro" id="IPR029045">
    <property type="entry name" value="ClpP/crotonase-like_dom_sf"/>
</dbReference>
<keyword evidence="4" id="KW-0413">Isomerase</keyword>
<dbReference type="GO" id="GO:0016853">
    <property type="term" value="F:isomerase activity"/>
    <property type="evidence" value="ECO:0007669"/>
    <property type="project" value="UniProtKB-KW"/>
</dbReference>
<dbReference type="Gene3D" id="1.10.12.10">
    <property type="entry name" value="Lyase 2-enoyl-coa Hydratase, Chain A, domain 2"/>
    <property type="match status" value="1"/>
</dbReference>
<feature type="compositionally biased region" description="Polar residues" evidence="3">
    <location>
        <begin position="269"/>
        <end position="278"/>
    </location>
</feature>
<dbReference type="OrthoDB" id="9807606at2"/>
<dbReference type="RefSeq" id="WP_114469821.1">
    <property type="nucleotide sequence ID" value="NZ_QPJK01000006.1"/>
</dbReference>
<dbReference type="InterPro" id="IPR014748">
    <property type="entry name" value="Enoyl-CoA_hydra_C"/>
</dbReference>
<feature type="region of interest" description="Disordered" evidence="3">
    <location>
        <begin position="259"/>
        <end position="278"/>
    </location>
</feature>
<dbReference type="Proteomes" id="UP000252884">
    <property type="component" value="Unassembled WGS sequence"/>
</dbReference>
<evidence type="ECO:0000313" key="4">
    <source>
        <dbReference type="EMBL" id="RCW69416.1"/>
    </source>
</evidence>
<comment type="similarity">
    <text evidence="1 2">Belongs to the enoyl-CoA hydratase/isomerase family.</text>
</comment>
<comment type="caution">
    <text evidence="4">The sequence shown here is derived from an EMBL/GenBank/DDBJ whole genome shotgun (WGS) entry which is preliminary data.</text>
</comment>
<evidence type="ECO:0000256" key="1">
    <source>
        <dbReference type="ARBA" id="ARBA00005254"/>
    </source>
</evidence>
<dbReference type="PANTHER" id="PTHR43459">
    <property type="entry name" value="ENOYL-COA HYDRATASE"/>
    <property type="match status" value="1"/>
</dbReference>
<evidence type="ECO:0000313" key="5">
    <source>
        <dbReference type="Proteomes" id="UP000252884"/>
    </source>
</evidence>
<dbReference type="SUPFAM" id="SSF52096">
    <property type="entry name" value="ClpP/crotonase"/>
    <property type="match status" value="1"/>
</dbReference>
<evidence type="ECO:0000256" key="2">
    <source>
        <dbReference type="RuleBase" id="RU003707"/>
    </source>
</evidence>
<dbReference type="Gene3D" id="3.90.226.10">
    <property type="entry name" value="2-enoyl-CoA Hydratase, Chain A, domain 1"/>
    <property type="match status" value="1"/>
</dbReference>
<protein>
    <submittedName>
        <fullName evidence="4">2-(1,2-epoxy-1,2-dihydrophenyl)acetyl-CoA isomerase</fullName>
    </submittedName>
</protein>
<proteinExistence type="inferred from homology"/>
<dbReference type="CDD" id="cd06558">
    <property type="entry name" value="crotonase-like"/>
    <property type="match status" value="1"/>
</dbReference>
<name>A0A368XQI5_9BURK</name>
<evidence type="ECO:0000256" key="3">
    <source>
        <dbReference type="SAM" id="MobiDB-lite"/>
    </source>
</evidence>
<gene>
    <name evidence="4" type="ORF">DES41_106290</name>
</gene>
<reference evidence="4 5" key="1">
    <citation type="submission" date="2018-07" db="EMBL/GenBank/DDBJ databases">
        <title>Genomic Encyclopedia of Type Strains, Phase IV (KMG-IV): sequencing the most valuable type-strain genomes for metagenomic binning, comparative biology and taxonomic classification.</title>
        <authorList>
            <person name="Goeker M."/>
        </authorList>
    </citation>
    <scope>NUCLEOTIDE SEQUENCE [LARGE SCALE GENOMIC DNA]</scope>
    <source>
        <strain evidence="4 5">DSM 21634</strain>
    </source>
</reference>
<dbReference type="InterPro" id="IPR018376">
    <property type="entry name" value="Enoyl-CoA_hyd/isom_CS"/>
</dbReference>
<dbReference type="AlphaFoldDB" id="A0A368XQI5"/>
<sequence>MPAEALVQWHIEDGVGHIVLNRPAAANALNSAAGRALADAIDQASRADIGAVLLSSTGRQFCAGGDIGEFVERQADLDRLVRAMLDPLHPAIHTLATLPVPVVSAVHGPVGGAGIALALCADIVLAAPAMKLRGGYSAIGLSPDLGASYYLARRAGAARAKLILMTNRAIAAEECLRWGLVDELHEAEALPGAARALALQLARGATGSLGGIKRLCDGALQHGLRTHLQLEREALLRCAVSADGREGINAFMAKRPPVFNDPRLPTAGDAQSTHQETP</sequence>
<dbReference type="PROSITE" id="PS00166">
    <property type="entry name" value="ENOYL_COA_HYDRATASE"/>
    <property type="match status" value="1"/>
</dbReference>
<dbReference type="EMBL" id="QPJK01000006">
    <property type="protein sequence ID" value="RCW69416.1"/>
    <property type="molecule type" value="Genomic_DNA"/>
</dbReference>
<keyword evidence="5" id="KW-1185">Reference proteome</keyword>
<organism evidence="4 5">
    <name type="scientific">Pseudorhodoferax soli</name>
    <dbReference type="NCBI Taxonomy" id="545864"/>
    <lineage>
        <taxon>Bacteria</taxon>
        <taxon>Pseudomonadati</taxon>
        <taxon>Pseudomonadota</taxon>
        <taxon>Betaproteobacteria</taxon>
        <taxon>Burkholderiales</taxon>
        <taxon>Comamonadaceae</taxon>
    </lineage>
</organism>